<dbReference type="FunFam" id="2.60.40.60:FF:000002">
    <property type="entry name" value="Protocadherin alpha 2"/>
    <property type="match status" value="1"/>
</dbReference>
<evidence type="ECO:0000256" key="8">
    <source>
        <dbReference type="ARBA" id="ARBA00023180"/>
    </source>
</evidence>
<dbReference type="EMBL" id="VZRQ01010810">
    <property type="protein sequence ID" value="NWW00146.1"/>
    <property type="molecule type" value="Genomic_DNA"/>
</dbReference>
<keyword evidence="8" id="KW-0325">Glycoprotein</keyword>
<reference evidence="11 12" key="1">
    <citation type="submission" date="2019-09" db="EMBL/GenBank/DDBJ databases">
        <title>Bird 10,000 Genomes (B10K) Project - Family phase.</title>
        <authorList>
            <person name="Zhang G."/>
        </authorList>
    </citation>
    <scope>NUCLEOTIDE SEQUENCE [LARGE SCALE GENOMIC DNA]</scope>
    <source>
        <strain evidence="11">B10K-DU-029-43</strain>
        <tissue evidence="11">Heart</tissue>
    </source>
</reference>
<protein>
    <submittedName>
        <fullName evidence="11">PCDA2 protein</fullName>
    </submittedName>
</protein>
<dbReference type="PANTHER" id="PTHR24028">
    <property type="entry name" value="CADHERIN-87A"/>
    <property type="match status" value="1"/>
</dbReference>
<gene>
    <name evidence="11" type="primary">Pcdha2</name>
    <name evidence="11" type="ORF">MACNIG_R15323</name>
</gene>
<feature type="domain" description="Cadherin" evidence="10">
    <location>
        <begin position="1"/>
        <end position="69"/>
    </location>
</feature>
<dbReference type="SMART" id="SM00112">
    <property type="entry name" value="CA"/>
    <property type="match status" value="1"/>
</dbReference>
<evidence type="ECO:0000256" key="6">
    <source>
        <dbReference type="ARBA" id="ARBA00022989"/>
    </source>
</evidence>
<dbReference type="PANTHER" id="PTHR24028:SF133">
    <property type="entry name" value="PROTOCADHERIN ALPHA-4"/>
    <property type="match status" value="1"/>
</dbReference>
<evidence type="ECO:0000256" key="2">
    <source>
        <dbReference type="ARBA" id="ARBA00022692"/>
    </source>
</evidence>
<name>A0A7K6JIN4_9CORV</name>
<dbReference type="InterPro" id="IPR050174">
    <property type="entry name" value="Protocadherin/Cadherin-CA"/>
</dbReference>
<evidence type="ECO:0000259" key="10">
    <source>
        <dbReference type="PROSITE" id="PS50268"/>
    </source>
</evidence>
<evidence type="ECO:0000256" key="5">
    <source>
        <dbReference type="ARBA" id="ARBA00022889"/>
    </source>
</evidence>
<keyword evidence="5" id="KW-0130">Cell adhesion</keyword>
<dbReference type="PRINTS" id="PR00205">
    <property type="entry name" value="CADHERIN"/>
</dbReference>
<evidence type="ECO:0000256" key="3">
    <source>
        <dbReference type="ARBA" id="ARBA00022737"/>
    </source>
</evidence>
<comment type="caution">
    <text evidence="11">The sequence shown here is derived from an EMBL/GenBank/DDBJ whole genome shotgun (WGS) entry which is preliminary data.</text>
</comment>
<dbReference type="InterPro" id="IPR015919">
    <property type="entry name" value="Cadherin-like_sf"/>
</dbReference>
<evidence type="ECO:0000256" key="9">
    <source>
        <dbReference type="PROSITE-ProRule" id="PRU00043"/>
    </source>
</evidence>
<organism evidence="11 12">
    <name type="scientific">Machaerirhynchus nigripectus</name>
    <dbReference type="NCBI Taxonomy" id="1160894"/>
    <lineage>
        <taxon>Eukaryota</taxon>
        <taxon>Metazoa</taxon>
        <taxon>Chordata</taxon>
        <taxon>Craniata</taxon>
        <taxon>Vertebrata</taxon>
        <taxon>Euteleostomi</taxon>
        <taxon>Archelosauria</taxon>
        <taxon>Archosauria</taxon>
        <taxon>Dinosauria</taxon>
        <taxon>Saurischia</taxon>
        <taxon>Theropoda</taxon>
        <taxon>Coelurosauria</taxon>
        <taxon>Aves</taxon>
        <taxon>Neognathae</taxon>
        <taxon>Neoaves</taxon>
        <taxon>Telluraves</taxon>
        <taxon>Australaves</taxon>
        <taxon>Passeriformes</taxon>
        <taxon>Corvoidea</taxon>
        <taxon>Dicruridae</taxon>
        <taxon>Machaerirhynchus</taxon>
    </lineage>
</organism>
<feature type="non-terminal residue" evidence="11">
    <location>
        <position position="69"/>
    </location>
</feature>
<proteinExistence type="predicted"/>
<dbReference type="CDD" id="cd11304">
    <property type="entry name" value="Cadherin_repeat"/>
    <property type="match status" value="1"/>
</dbReference>
<evidence type="ECO:0000313" key="12">
    <source>
        <dbReference type="Proteomes" id="UP000574967"/>
    </source>
</evidence>
<keyword evidence="3" id="KW-0677">Repeat</keyword>
<dbReference type="GO" id="GO:0005509">
    <property type="term" value="F:calcium ion binding"/>
    <property type="evidence" value="ECO:0007669"/>
    <property type="project" value="UniProtKB-UniRule"/>
</dbReference>
<dbReference type="GO" id="GO:0007156">
    <property type="term" value="P:homophilic cell adhesion via plasma membrane adhesion molecules"/>
    <property type="evidence" value="ECO:0007669"/>
    <property type="project" value="InterPro"/>
</dbReference>
<dbReference type="GO" id="GO:0005886">
    <property type="term" value="C:plasma membrane"/>
    <property type="evidence" value="ECO:0007669"/>
    <property type="project" value="TreeGrafter"/>
</dbReference>
<dbReference type="Proteomes" id="UP000574967">
    <property type="component" value="Unassembled WGS sequence"/>
</dbReference>
<dbReference type="SUPFAM" id="SSF49313">
    <property type="entry name" value="Cadherin-like"/>
    <property type="match status" value="1"/>
</dbReference>
<dbReference type="AlphaFoldDB" id="A0A7K6JIN4"/>
<accession>A0A7K6JIN4</accession>
<dbReference type="PROSITE" id="PS50268">
    <property type="entry name" value="CADHERIN_2"/>
    <property type="match status" value="1"/>
</dbReference>
<keyword evidence="12" id="KW-1185">Reference proteome</keyword>
<evidence type="ECO:0000256" key="7">
    <source>
        <dbReference type="ARBA" id="ARBA00023136"/>
    </source>
</evidence>
<dbReference type="Gene3D" id="2.60.40.60">
    <property type="entry name" value="Cadherins"/>
    <property type="match status" value="1"/>
</dbReference>
<dbReference type="Pfam" id="PF00028">
    <property type="entry name" value="Cadherin"/>
    <property type="match status" value="1"/>
</dbReference>
<keyword evidence="7" id="KW-0472">Membrane</keyword>
<dbReference type="InterPro" id="IPR002126">
    <property type="entry name" value="Cadherin-like_dom"/>
</dbReference>
<comment type="subcellular location">
    <subcellularLocation>
        <location evidence="1">Membrane</location>
        <topology evidence="1">Single-pass membrane protein</topology>
    </subcellularLocation>
</comment>
<evidence type="ECO:0000256" key="1">
    <source>
        <dbReference type="ARBA" id="ARBA00004167"/>
    </source>
</evidence>
<keyword evidence="4 9" id="KW-0106">Calcium</keyword>
<keyword evidence="6" id="KW-1133">Transmembrane helix</keyword>
<feature type="non-terminal residue" evidence="11">
    <location>
        <position position="1"/>
    </location>
</feature>
<evidence type="ECO:0000313" key="11">
    <source>
        <dbReference type="EMBL" id="NWW00146.1"/>
    </source>
</evidence>
<evidence type="ECO:0000256" key="4">
    <source>
        <dbReference type="ARBA" id="ARBA00022837"/>
    </source>
</evidence>
<sequence>IYYSFSDAISAKIQELFEIDRKSGEIRTTGVLDFEDVQSYDLEVEARDQGTPPLSGHCRVELGVLDVND</sequence>
<keyword evidence="2" id="KW-0812">Transmembrane</keyword>